<evidence type="ECO:0000313" key="3">
    <source>
        <dbReference type="Proteomes" id="UP000093343"/>
    </source>
</evidence>
<keyword evidence="1" id="KW-0472">Membrane</keyword>
<dbReference type="EMBL" id="LVEN01000044">
    <property type="protein sequence ID" value="OCB69932.1"/>
    <property type="molecule type" value="Genomic_DNA"/>
</dbReference>
<accession>A0ABX2XDF6</accession>
<keyword evidence="3" id="KW-1185">Reference proteome</keyword>
<comment type="caution">
    <text evidence="2">The sequence shown here is derived from an EMBL/GenBank/DDBJ whole genome shotgun (WGS) entry which is preliminary data.</text>
</comment>
<reference evidence="3" key="1">
    <citation type="submission" date="2016-03" db="EMBL/GenBank/DDBJ databases">
        <title>Draft genome sequence of Paenibacillus glacialis DSM 22343.</title>
        <authorList>
            <person name="Shin S.-K."/>
            <person name="Yi H."/>
        </authorList>
    </citation>
    <scope>NUCLEOTIDE SEQUENCE [LARGE SCALE GENOMIC DNA]</scope>
    <source>
        <strain evidence="3">CCUG 60099</strain>
    </source>
</reference>
<evidence type="ECO:0008006" key="4">
    <source>
        <dbReference type="Google" id="ProtNLM"/>
    </source>
</evidence>
<evidence type="ECO:0000313" key="2">
    <source>
        <dbReference type="EMBL" id="OCB69932.1"/>
    </source>
</evidence>
<protein>
    <recommendedName>
        <fullName evidence="4">Zinc-ribbon domain-containing protein</fullName>
    </recommendedName>
</protein>
<keyword evidence="1" id="KW-1133">Transmembrane helix</keyword>
<dbReference type="RefSeq" id="WP_065451247.1">
    <property type="nucleotide sequence ID" value="NZ_LVEN01000044.1"/>
</dbReference>
<proteinExistence type="predicted"/>
<organism evidence="2 3">
    <name type="scientific">Flavobacterium piscis</name>
    <dbReference type="NCBI Taxonomy" id="1114874"/>
    <lineage>
        <taxon>Bacteria</taxon>
        <taxon>Pseudomonadati</taxon>
        <taxon>Bacteroidota</taxon>
        <taxon>Flavobacteriia</taxon>
        <taxon>Flavobacteriales</taxon>
        <taxon>Flavobacteriaceae</taxon>
        <taxon>Flavobacterium</taxon>
    </lineage>
</organism>
<keyword evidence="1" id="KW-0812">Transmembrane</keyword>
<evidence type="ECO:0000256" key="1">
    <source>
        <dbReference type="SAM" id="Phobius"/>
    </source>
</evidence>
<feature type="transmembrane region" description="Helical" evidence="1">
    <location>
        <begin position="99"/>
        <end position="121"/>
    </location>
</feature>
<name>A0ABX2XDF6_9FLAO</name>
<gene>
    <name evidence="2" type="ORF">FLP_19885</name>
</gene>
<sequence>MFYIISIVTKALTSKRLSDETCPVCLKKGCLEVTLYSRYAKAIIPFLSMGSPTSVHCTECGHEIKSVNATYFDKKEYTPGILNGIKDIKASRKHSLFQFINPVTVFIILGLALIYGLFSLWSFKNTNTHINELLKNPKVGDVYKVNMDSTLLTPDGRATQNKSFQTLFKVINIKNDTLLMVSNKHKSEGIGVSENDWNSLSREDNAFETIPHKISMKGITEKKEIFEFFNQKKIDSINKTDEVKSTNPFHFSASIGKVPNYNGIEIVERK</sequence>
<dbReference type="Proteomes" id="UP000093343">
    <property type="component" value="Unassembled WGS sequence"/>
</dbReference>